<dbReference type="WBParaSite" id="Smp_162640.1">
    <property type="protein sequence ID" value="Smp_162640.1"/>
    <property type="gene ID" value="Smp_162640"/>
</dbReference>
<organism evidence="1 2">
    <name type="scientific">Schistosoma mansoni</name>
    <name type="common">Blood fluke</name>
    <dbReference type="NCBI Taxonomy" id="6183"/>
    <lineage>
        <taxon>Eukaryota</taxon>
        <taxon>Metazoa</taxon>
        <taxon>Spiralia</taxon>
        <taxon>Lophotrochozoa</taxon>
        <taxon>Platyhelminthes</taxon>
        <taxon>Trematoda</taxon>
        <taxon>Digenea</taxon>
        <taxon>Strigeidida</taxon>
        <taxon>Schistosomatoidea</taxon>
        <taxon>Schistosomatidae</taxon>
        <taxon>Schistosoma</taxon>
    </lineage>
</organism>
<dbReference type="AlphaFoldDB" id="A0A3Q0KRF7"/>
<reference evidence="1" key="1">
    <citation type="journal article" date="2012" name="PLoS Negl. Trop. Dis.">
        <title>A systematically improved high quality genome and transcriptome of the human blood fluke Schistosoma mansoni.</title>
        <authorList>
            <person name="Protasio A.V."/>
            <person name="Tsai I.J."/>
            <person name="Babbage A."/>
            <person name="Nichol S."/>
            <person name="Hunt M."/>
            <person name="Aslett M.A."/>
            <person name="De Silva N."/>
            <person name="Velarde G.S."/>
            <person name="Anderson T.J."/>
            <person name="Clark R.C."/>
            <person name="Davidson C."/>
            <person name="Dillon G.P."/>
            <person name="Holroyd N.E."/>
            <person name="LoVerde P.T."/>
            <person name="Lloyd C."/>
            <person name="McQuillan J."/>
            <person name="Oliveira G."/>
            <person name="Otto T.D."/>
            <person name="Parker-Manuel S.J."/>
            <person name="Quail M.A."/>
            <person name="Wilson R.A."/>
            <person name="Zerlotini A."/>
            <person name="Dunne D.W."/>
            <person name="Berriman M."/>
        </authorList>
    </citation>
    <scope>NUCLEOTIDE SEQUENCE [LARGE SCALE GENOMIC DNA]</scope>
    <source>
        <strain evidence="1">Puerto Rican</strain>
    </source>
</reference>
<sequence>MKMPSNKTSWCPGLCWSVVWLLIWFLAWPMAFVLAIVEVFIIPFCVCFEKAKTACEFIDRIYKVFAFDPIDNARYMRPLLYNPGIPVPSSDPDAPQFV</sequence>
<dbReference type="ExpressionAtlas" id="A0A3Q0KRF7">
    <property type="expression patterns" value="baseline"/>
</dbReference>
<dbReference type="InParanoid" id="A0A3Q0KRF7"/>
<evidence type="ECO:0000313" key="2">
    <source>
        <dbReference type="WBParaSite" id="Smp_162640.1"/>
    </source>
</evidence>
<name>A0A3Q0KRF7_SCHMA</name>
<keyword evidence="1" id="KW-1185">Reference proteome</keyword>
<accession>A0A3Q0KRF7</accession>
<dbReference type="Proteomes" id="UP000008854">
    <property type="component" value="Unassembled WGS sequence"/>
</dbReference>
<protein>
    <submittedName>
        <fullName evidence="2">Transmembrane protein</fullName>
    </submittedName>
</protein>
<reference evidence="2" key="2">
    <citation type="submission" date="2018-12" db="UniProtKB">
        <authorList>
            <consortium name="WormBaseParasite"/>
        </authorList>
    </citation>
    <scope>IDENTIFICATION</scope>
    <source>
        <strain evidence="2">Puerto Rican</strain>
    </source>
</reference>
<proteinExistence type="predicted"/>
<evidence type="ECO:0000313" key="1">
    <source>
        <dbReference type="Proteomes" id="UP000008854"/>
    </source>
</evidence>